<dbReference type="SUPFAM" id="SSF55874">
    <property type="entry name" value="ATPase domain of HSP90 chaperone/DNA topoisomerase II/histidine kinase"/>
    <property type="match status" value="1"/>
</dbReference>
<comment type="catalytic activity">
    <reaction evidence="1 10">
        <text>ATP-dependent breakage, passage and rejoining of double-stranded DNA.</text>
        <dbReference type="EC" id="5.6.2.2"/>
    </reaction>
</comment>
<dbReference type="PRINTS" id="PR01159">
    <property type="entry name" value="DNAGYRASEB"/>
</dbReference>
<reference evidence="15" key="2">
    <citation type="submission" date="2015-04" db="EMBL/GenBank/DDBJ databases">
        <title>Complete genome sequence of Salinicoccus halodurans strain H3B36, isolated from the Qaidam basin of China.</title>
        <authorList>
            <person name="Ma Y."/>
            <person name="Jiang K."/>
            <person name="Xue Y."/>
        </authorList>
    </citation>
    <scope>NUCLEOTIDE SEQUENCE [LARGE SCALE GENOMIC DNA]</scope>
    <source>
        <strain evidence="15">H3B36</strain>
    </source>
</reference>
<dbReference type="InterPro" id="IPR013759">
    <property type="entry name" value="Topo_IIA_B_C"/>
</dbReference>
<feature type="binding site" evidence="10">
    <location>
        <position position="341"/>
    </location>
    <ligand>
        <name>ATP</name>
        <dbReference type="ChEBI" id="CHEBI:30616"/>
    </ligand>
</feature>
<reference evidence="13 15" key="1">
    <citation type="journal article" date="2015" name="Int. J. Syst. Evol. Microbiol.">
        <title>Complete genome sequence of Salinicoccus halodurans H3B36, isolated from the Qaidam Basin in China.</title>
        <authorList>
            <person name="Jiang K."/>
            <person name="Xue Y."/>
            <person name="Ma Y."/>
        </authorList>
    </citation>
    <scope>NUCLEOTIDE SEQUENCE [LARGE SCALE GENOMIC DNA]</scope>
    <source>
        <strain evidence="13 15">H3B36</strain>
    </source>
</reference>
<reference evidence="14 16" key="3">
    <citation type="submission" date="2016-10" db="EMBL/GenBank/DDBJ databases">
        <authorList>
            <person name="Varghese N."/>
            <person name="Submissions S."/>
        </authorList>
    </citation>
    <scope>NUCLEOTIDE SEQUENCE [LARGE SCALE GENOMIC DNA]</scope>
    <source>
        <strain evidence="14 16">CGMCC 1.6501</strain>
    </source>
</reference>
<dbReference type="InterPro" id="IPR001241">
    <property type="entry name" value="Topo_IIA"/>
</dbReference>
<dbReference type="CDD" id="cd16928">
    <property type="entry name" value="HATPase_GyrB-like"/>
    <property type="match status" value="1"/>
</dbReference>
<comment type="subunit">
    <text evidence="9 10">Heterotetramer composed of ParC and ParE.</text>
</comment>
<dbReference type="InterPro" id="IPR013506">
    <property type="entry name" value="Topo_IIA_bsu_dom2"/>
</dbReference>
<dbReference type="InterPro" id="IPR020568">
    <property type="entry name" value="Ribosomal_Su5_D2-typ_SF"/>
</dbReference>
<evidence type="ECO:0000256" key="9">
    <source>
        <dbReference type="ARBA" id="ARBA00063644"/>
    </source>
</evidence>
<dbReference type="GO" id="GO:0046872">
    <property type="term" value="F:metal ion binding"/>
    <property type="evidence" value="ECO:0007669"/>
    <property type="project" value="UniProtKB-KW"/>
</dbReference>
<dbReference type="Gene3D" id="3.40.50.670">
    <property type="match status" value="1"/>
</dbReference>
<feature type="binding site" evidence="10">
    <location>
        <position position="74"/>
    </location>
    <ligand>
        <name>ATP</name>
        <dbReference type="ChEBI" id="CHEBI:30616"/>
    </ligand>
</feature>
<dbReference type="SMART" id="SM00387">
    <property type="entry name" value="HATPase_c"/>
    <property type="match status" value="1"/>
</dbReference>
<dbReference type="InterPro" id="IPR000565">
    <property type="entry name" value="Topo_IIA_B"/>
</dbReference>
<keyword evidence="8 10" id="KW-0413">Isomerase</keyword>
<evidence type="ECO:0000256" key="11">
    <source>
        <dbReference type="SAM" id="MobiDB-lite"/>
    </source>
</evidence>
<dbReference type="InterPro" id="IPR018522">
    <property type="entry name" value="TopoIIA_CS"/>
</dbReference>
<name>A0A0F7HLJ1_9STAP</name>
<dbReference type="Gene3D" id="3.30.565.10">
    <property type="entry name" value="Histidine kinase-like ATPase, C-terminal domain"/>
    <property type="match status" value="1"/>
</dbReference>
<evidence type="ECO:0000256" key="6">
    <source>
        <dbReference type="ARBA" id="ARBA00023029"/>
    </source>
</evidence>
<dbReference type="Proteomes" id="UP000183090">
    <property type="component" value="Unassembled WGS sequence"/>
</dbReference>
<dbReference type="Pfam" id="PF01751">
    <property type="entry name" value="Toprim"/>
    <property type="match status" value="1"/>
</dbReference>
<evidence type="ECO:0000313" key="13">
    <source>
        <dbReference type="EMBL" id="AKG74162.1"/>
    </source>
</evidence>
<dbReference type="GO" id="GO:0005694">
    <property type="term" value="C:chromosome"/>
    <property type="evidence" value="ECO:0007669"/>
    <property type="project" value="InterPro"/>
</dbReference>
<feature type="site" description="Interaction with DNA" evidence="10">
    <location>
        <position position="509"/>
    </location>
</feature>
<dbReference type="Pfam" id="PF00986">
    <property type="entry name" value="DNA_gyraseB_C"/>
    <property type="match status" value="1"/>
</dbReference>
<evidence type="ECO:0000259" key="12">
    <source>
        <dbReference type="PROSITE" id="PS50880"/>
    </source>
</evidence>
<comment type="function">
    <text evidence="10">Topoisomerase IV is essential for chromosome segregation. It relaxes supercoiled DNA. Performs the decatenation events required during the replication of a circular DNA molecule.</text>
</comment>
<dbReference type="PROSITE" id="PS00177">
    <property type="entry name" value="TOPOISOMERASE_II"/>
    <property type="match status" value="1"/>
</dbReference>
<dbReference type="OrthoDB" id="9802808at2"/>
<dbReference type="GO" id="GO:0007059">
    <property type="term" value="P:chromosome segregation"/>
    <property type="evidence" value="ECO:0007669"/>
    <property type="project" value="UniProtKB-UniRule"/>
</dbReference>
<dbReference type="FunFam" id="3.30.230.10:FF:000005">
    <property type="entry name" value="DNA gyrase subunit B"/>
    <property type="match status" value="1"/>
</dbReference>
<comment type="similarity">
    <text evidence="3">Belongs to the type II topoisomerase GyrB family.</text>
</comment>
<feature type="binding site" evidence="10">
    <location>
        <position position="7"/>
    </location>
    <ligand>
        <name>ATP</name>
        <dbReference type="ChEBI" id="CHEBI:30616"/>
    </ligand>
</feature>
<keyword evidence="15" id="KW-1185">Reference proteome</keyword>
<evidence type="ECO:0000256" key="4">
    <source>
        <dbReference type="ARBA" id="ARBA00022723"/>
    </source>
</evidence>
<dbReference type="PROSITE" id="PS50880">
    <property type="entry name" value="TOPRIM"/>
    <property type="match status" value="1"/>
</dbReference>
<evidence type="ECO:0000313" key="14">
    <source>
        <dbReference type="EMBL" id="SFK61335.1"/>
    </source>
</evidence>
<dbReference type="InterPro" id="IPR006171">
    <property type="entry name" value="TOPRIM_dom"/>
</dbReference>
<dbReference type="PANTHER" id="PTHR45866">
    <property type="entry name" value="DNA GYRASE/TOPOISOMERASE SUBUNIT B"/>
    <property type="match status" value="1"/>
</dbReference>
<evidence type="ECO:0000256" key="3">
    <source>
        <dbReference type="ARBA" id="ARBA00010708"/>
    </source>
</evidence>
<dbReference type="InterPro" id="IPR036890">
    <property type="entry name" value="HATPase_C_sf"/>
</dbReference>
<comment type="similarity">
    <text evidence="10">Belongs to the type II topoisomerase family. ParE type 2 subfamily.</text>
</comment>
<evidence type="ECO:0000256" key="7">
    <source>
        <dbReference type="ARBA" id="ARBA00023125"/>
    </source>
</evidence>
<evidence type="ECO:0000256" key="2">
    <source>
        <dbReference type="ARBA" id="ARBA00001946"/>
    </source>
</evidence>
<keyword evidence="7 10" id="KW-0238">DNA-binding</keyword>
<evidence type="ECO:0000256" key="8">
    <source>
        <dbReference type="ARBA" id="ARBA00023235"/>
    </source>
</evidence>
<evidence type="ECO:0000256" key="1">
    <source>
        <dbReference type="ARBA" id="ARBA00000185"/>
    </source>
</evidence>
<feature type="site" description="Interaction with DNA" evidence="10">
    <location>
        <position position="457"/>
    </location>
</feature>
<dbReference type="InterPro" id="IPR005740">
    <property type="entry name" value="ParE_type2"/>
</dbReference>
<dbReference type="EMBL" id="FOTB01000001">
    <property type="protein sequence ID" value="SFK61335.1"/>
    <property type="molecule type" value="Genomic_DNA"/>
</dbReference>
<keyword evidence="5" id="KW-0460">Magnesium</keyword>
<dbReference type="FunFam" id="3.40.50.670:FF:000001">
    <property type="entry name" value="DNA topoisomerase 2"/>
    <property type="match status" value="1"/>
</dbReference>
<dbReference type="PANTHER" id="PTHR45866:SF12">
    <property type="entry name" value="DNA TOPOISOMERASE 4 SUBUNIT B"/>
    <property type="match status" value="1"/>
</dbReference>
<dbReference type="PRINTS" id="PR00418">
    <property type="entry name" value="TPI2FAMILY"/>
</dbReference>
<dbReference type="GO" id="GO:0003677">
    <property type="term" value="F:DNA binding"/>
    <property type="evidence" value="ECO:0007669"/>
    <property type="project" value="UniProtKB-UniRule"/>
</dbReference>
<feature type="binding site" evidence="10">
    <location>
        <position position="47"/>
    </location>
    <ligand>
        <name>ATP</name>
        <dbReference type="ChEBI" id="CHEBI:30616"/>
    </ligand>
</feature>
<dbReference type="NCBIfam" id="TIGR01058">
    <property type="entry name" value="parE_Gpos"/>
    <property type="match status" value="1"/>
</dbReference>
<dbReference type="SUPFAM" id="SSF54211">
    <property type="entry name" value="Ribosomal protein S5 domain 2-like"/>
    <property type="match status" value="1"/>
</dbReference>
<evidence type="ECO:0000313" key="16">
    <source>
        <dbReference type="Proteomes" id="UP000183090"/>
    </source>
</evidence>
<keyword evidence="10" id="KW-0067">ATP-binding</keyword>
<keyword evidence="4" id="KW-0479">Metal-binding</keyword>
<accession>A0A0F7HLJ1</accession>
<dbReference type="Pfam" id="PF00204">
    <property type="entry name" value="DNA_gyraseB"/>
    <property type="match status" value="1"/>
</dbReference>
<keyword evidence="6 10" id="KW-0799">Topoisomerase</keyword>
<dbReference type="SMART" id="SM00433">
    <property type="entry name" value="TOP2c"/>
    <property type="match status" value="1"/>
</dbReference>
<dbReference type="InterPro" id="IPR003594">
    <property type="entry name" value="HATPase_dom"/>
</dbReference>
<dbReference type="EC" id="5.6.2.2" evidence="10"/>
<feature type="compositionally biased region" description="Basic and acidic residues" evidence="11">
    <location>
        <begin position="386"/>
        <end position="398"/>
    </location>
</feature>
<dbReference type="AlphaFoldDB" id="A0A0F7HLJ1"/>
<evidence type="ECO:0000256" key="10">
    <source>
        <dbReference type="HAMAP-Rule" id="MF_00939"/>
    </source>
</evidence>
<evidence type="ECO:0000256" key="5">
    <source>
        <dbReference type="ARBA" id="ARBA00022842"/>
    </source>
</evidence>
<dbReference type="Proteomes" id="UP000034029">
    <property type="component" value="Chromosome"/>
</dbReference>
<organism evidence="14 16">
    <name type="scientific">Salinicoccus halodurans</name>
    <dbReference type="NCBI Taxonomy" id="407035"/>
    <lineage>
        <taxon>Bacteria</taxon>
        <taxon>Bacillati</taxon>
        <taxon>Bacillota</taxon>
        <taxon>Bacilli</taxon>
        <taxon>Bacillales</taxon>
        <taxon>Staphylococcaceae</taxon>
        <taxon>Salinicoccus</taxon>
    </lineage>
</organism>
<dbReference type="InterPro" id="IPR014721">
    <property type="entry name" value="Ribsml_uS5_D2-typ_fold_subgr"/>
</dbReference>
<dbReference type="EMBL" id="CP011366">
    <property type="protein sequence ID" value="AKG74162.1"/>
    <property type="molecule type" value="Genomic_DNA"/>
</dbReference>
<dbReference type="CDD" id="cd00822">
    <property type="entry name" value="TopoII_Trans_DNA_gyrase"/>
    <property type="match status" value="1"/>
</dbReference>
<dbReference type="FunFam" id="3.30.565.10:FF:000002">
    <property type="entry name" value="DNA gyrase subunit B"/>
    <property type="match status" value="1"/>
</dbReference>
<feature type="region of interest" description="Disordered" evidence="11">
    <location>
        <begin position="386"/>
        <end position="414"/>
    </location>
</feature>
<keyword evidence="10" id="KW-0547">Nucleotide-binding</keyword>
<evidence type="ECO:0000313" key="15">
    <source>
        <dbReference type="Proteomes" id="UP000034029"/>
    </source>
</evidence>
<dbReference type="InterPro" id="IPR013760">
    <property type="entry name" value="Topo_IIA-like_dom_sf"/>
</dbReference>
<feature type="site" description="Interaction with DNA" evidence="10">
    <location>
        <position position="625"/>
    </location>
</feature>
<sequence>MARQNTYTDESIQILEGLDAVRKRPGMYIGSTDHRGLHHLVYEVTDNAVDEIINGYGDEISITINKDESITITDNGRGMPTGTHASGRPTPEVIFTILHAGGKFGSGGYKTAGGLHGVGASVVNALSSWVELRIFRDGKIHEMSFKDGGKVDRTLKVTGKTKKTGTEVTFKPDPEIFKSGTVFHFETIMERMRESAFLQKGLKISIVDARPEEPLEESFKYDDGLKAFIEFLNEGKDSIGEISMFSGEYNGILAEVSFQYNDQYSETIISFVNNVRTKDGGTHEIGFKTGFTRVFNEYARKINELKDKDKNLEGNDIREGLTAVVSIKVPEDLLQFEGQTKSKLGTSEARNVMETLLADHLPYYLEENGALSTQLVKKAIKARSVRETARKAREEARNGKKRRKDTLLSGKLTPAQSRNARKNELYLVEGDSAGGSAKQGRDRKFQAILPLRGKVINTEKAKFEDIFKNEEINTIIHTIGAGVGNEFKVEDSNYDKIIIMTDADTDGAHIQVLLLTFFFNYMRPLFDAGKIYIALPPLFQLKKKVKGKEVVRYVWTEDELAEAQKELGRNVELQRYKGLGEMMPAQLWETTMNPESRTLIQVRIEDEALSLKRVTTLMGDNVEMRRKWIESNVSFTLEEQDSILENDDVAKLEESGETS</sequence>
<proteinExistence type="inferred from homology"/>
<dbReference type="NCBIfam" id="NF004189">
    <property type="entry name" value="PRK05644.1"/>
    <property type="match status" value="1"/>
</dbReference>
<feature type="domain" description="Toprim" evidence="12">
    <location>
        <begin position="423"/>
        <end position="537"/>
    </location>
</feature>
<dbReference type="GO" id="GO:0005524">
    <property type="term" value="F:ATP binding"/>
    <property type="evidence" value="ECO:0007669"/>
    <property type="project" value="UniProtKB-UniRule"/>
</dbReference>
<gene>
    <name evidence="10" type="primary">parE</name>
    <name evidence="13" type="synonym">gyrB</name>
    <name evidence="13" type="ORF">AAT16_07890</name>
    <name evidence="14" type="ORF">SAMN05216235_0825</name>
</gene>
<dbReference type="InterPro" id="IPR002288">
    <property type="entry name" value="DNA_gyrase_B_C"/>
</dbReference>
<dbReference type="KEGG" id="shv:AAT16_07890"/>
<feature type="binding site" evidence="10">
    <location>
        <begin position="114"/>
        <end position="120"/>
    </location>
    <ligand>
        <name>ATP</name>
        <dbReference type="ChEBI" id="CHEBI:30616"/>
    </ligand>
</feature>
<dbReference type="SUPFAM" id="SSF56719">
    <property type="entry name" value="Type II DNA topoisomerase"/>
    <property type="match status" value="1"/>
</dbReference>
<dbReference type="Gene3D" id="3.30.230.10">
    <property type="match status" value="1"/>
</dbReference>
<dbReference type="Pfam" id="PF02518">
    <property type="entry name" value="HATPase_c"/>
    <property type="match status" value="1"/>
</dbReference>
<dbReference type="GO" id="GO:0034335">
    <property type="term" value="F:DNA negative supercoiling activity"/>
    <property type="evidence" value="ECO:0007669"/>
    <property type="project" value="UniProtKB-ARBA"/>
</dbReference>
<protein>
    <recommendedName>
        <fullName evidence="10">DNA topoisomerase 4 subunit B</fullName>
        <ecNumber evidence="10">5.6.2.2</ecNumber>
    </recommendedName>
    <alternativeName>
        <fullName evidence="10">Topoisomerase IV subunit B</fullName>
    </alternativeName>
</protein>
<dbReference type="RefSeq" id="WP_046790346.1">
    <property type="nucleotide sequence ID" value="NZ_CP011366.1"/>
</dbReference>
<dbReference type="HAMAP" id="MF_00939">
    <property type="entry name" value="ParE_type2"/>
    <property type="match status" value="1"/>
</dbReference>
<dbReference type="GO" id="GO:0006265">
    <property type="term" value="P:DNA topological change"/>
    <property type="evidence" value="ECO:0007669"/>
    <property type="project" value="UniProtKB-UniRule"/>
</dbReference>
<comment type="cofactor">
    <cofactor evidence="2">
        <name>Mg(2+)</name>
        <dbReference type="ChEBI" id="CHEBI:18420"/>
    </cofactor>
</comment>